<dbReference type="GeneID" id="7843707"/>
<evidence type="ECO:0000256" key="2">
    <source>
        <dbReference type="ARBA" id="ARBA00022741"/>
    </source>
</evidence>
<dbReference type="InterPro" id="IPR000719">
    <property type="entry name" value="Prot_kinase_dom"/>
</dbReference>
<accession>Q231G4</accession>
<dbReference type="CDD" id="cd00180">
    <property type="entry name" value="PKc"/>
    <property type="match status" value="1"/>
</dbReference>
<dbReference type="GO" id="GO:0005776">
    <property type="term" value="C:autophagosome"/>
    <property type="evidence" value="ECO:0007669"/>
    <property type="project" value="TreeGrafter"/>
</dbReference>
<dbReference type="GO" id="GO:0016020">
    <property type="term" value="C:membrane"/>
    <property type="evidence" value="ECO:0007669"/>
    <property type="project" value="TreeGrafter"/>
</dbReference>
<name>Q231G4_TETTS</name>
<feature type="compositionally biased region" description="Low complexity" evidence="5">
    <location>
        <begin position="354"/>
        <end position="373"/>
    </location>
</feature>
<dbReference type="GO" id="GO:0005829">
    <property type="term" value="C:cytosol"/>
    <property type="evidence" value="ECO:0007669"/>
    <property type="project" value="TreeGrafter"/>
</dbReference>
<evidence type="ECO:0000256" key="5">
    <source>
        <dbReference type="SAM" id="MobiDB-lite"/>
    </source>
</evidence>
<dbReference type="KEGG" id="tet:TTHERM_00429960"/>
<dbReference type="InterPro" id="IPR011009">
    <property type="entry name" value="Kinase-like_dom_sf"/>
</dbReference>
<feature type="compositionally biased region" description="Polar residues" evidence="5">
    <location>
        <begin position="292"/>
        <end position="306"/>
    </location>
</feature>
<dbReference type="Pfam" id="PF00069">
    <property type="entry name" value="Pkinase"/>
    <property type="match status" value="1"/>
</dbReference>
<keyword evidence="4" id="KW-0067">ATP-binding</keyword>
<dbReference type="GO" id="GO:0005524">
    <property type="term" value="F:ATP binding"/>
    <property type="evidence" value="ECO:0007669"/>
    <property type="project" value="UniProtKB-KW"/>
</dbReference>
<feature type="region of interest" description="Disordered" evidence="5">
    <location>
        <begin position="349"/>
        <end position="405"/>
    </location>
</feature>
<dbReference type="InParanoid" id="Q231G4"/>
<dbReference type="PANTHER" id="PTHR24348">
    <property type="entry name" value="SERINE/THREONINE-PROTEIN KINASE UNC-51-RELATED"/>
    <property type="match status" value="1"/>
</dbReference>
<keyword evidence="8" id="KW-1185">Reference proteome</keyword>
<dbReference type="RefSeq" id="XP_001011320.1">
    <property type="nucleotide sequence ID" value="XM_001011320.1"/>
</dbReference>
<dbReference type="GO" id="GO:0000045">
    <property type="term" value="P:autophagosome assembly"/>
    <property type="evidence" value="ECO:0007669"/>
    <property type="project" value="TreeGrafter"/>
</dbReference>
<dbReference type="AlphaFoldDB" id="Q231G4"/>
<evidence type="ECO:0000256" key="1">
    <source>
        <dbReference type="ARBA" id="ARBA00022679"/>
    </source>
</evidence>
<evidence type="ECO:0000259" key="6">
    <source>
        <dbReference type="PROSITE" id="PS50011"/>
    </source>
</evidence>
<feature type="region of interest" description="Disordered" evidence="5">
    <location>
        <begin position="292"/>
        <end position="312"/>
    </location>
</feature>
<dbReference type="eggNOG" id="KOG4717">
    <property type="taxonomic scope" value="Eukaryota"/>
</dbReference>
<protein>
    <submittedName>
        <fullName evidence="7">Serine/Threonine kinase domain protein</fullName>
    </submittedName>
</protein>
<dbReference type="OrthoDB" id="4062651at2759"/>
<dbReference type="InterPro" id="IPR045269">
    <property type="entry name" value="Atg1-like"/>
</dbReference>
<dbReference type="GO" id="GO:0000407">
    <property type="term" value="C:phagophore assembly site"/>
    <property type="evidence" value="ECO:0007669"/>
    <property type="project" value="TreeGrafter"/>
</dbReference>
<feature type="domain" description="Protein kinase" evidence="6">
    <location>
        <begin position="8"/>
        <end position="288"/>
    </location>
</feature>
<gene>
    <name evidence="7" type="ORF">TTHERM_00429960</name>
</gene>
<sequence length="779" mass="89341">MAKIIDNYILLEHICQGTFGEIHKGRNLISKEAVAVKTIQLEQFLNDSVLRDMIINEIQALKKLEDPNIIRMIKMLKSSNNIYLIYEFLQGRNLKKLLNERHHLSEMEAVQIFQQICKGFQRLQAEKIIKKNLNSHNVHIIEHQSENQQISYEVKLKHFFICKSSSSNSSSSRKFEQFLNEKFHYVAPELLVNSQADSTVCDIFSAGVVLYEMLLGSLPFEKYANNKEDLTEFYSNNDIQDVIAQDISHLSERIQLLLNRMLVVEQDERITWEEIFEIVAQMGDQKALNSKNIQSNQSKLGEQSPHQLGISPRKHVSMNNAQLSSLNNQNINQFKSDLEEGDLKKYSQGKLSGQKQVSQKNNPQNSSNTNNNDSDQEDATEDEIRGSQNGQGNQKSNKKSKSNVAVNNNPLNQIVTGTINLNNNQNSQKAKFRNNSEMTQQLQETPNSPPIATVNLTYNKSQQNINAQSNNQKEIAQPVNPFYASVNSKINKENSQYKINEFSSSMMQNNKRENSTDPQINQRQSQQSLSALNGNISNNVNNSGSKINKEAINLILEEIMDKRSKIQVILGALDNCMEQDEWNVNTLNAYSCGFILLKKACGLSEYLMQIFENPQQVLSHLNLSESQFQAWNLSQKKQQIKLNIMRENLELKNNLMKFQDDFSENIQIYVNNTNIYSSKRGGDEIDNDEVLNTILFETSKEMSAISAQTKNRKSLVLAHYLADIACIDIMYNKFLGKKRLDVLNHPYFKKLSEISREKLQENLDNKFKLYEYHRACSDN</sequence>
<dbReference type="HOGENOM" id="CLU_359650_0_0_1"/>
<evidence type="ECO:0000256" key="3">
    <source>
        <dbReference type="ARBA" id="ARBA00022777"/>
    </source>
</evidence>
<dbReference type="Proteomes" id="UP000009168">
    <property type="component" value="Unassembled WGS sequence"/>
</dbReference>
<keyword evidence="3 7" id="KW-0418">Kinase</keyword>
<evidence type="ECO:0000313" key="8">
    <source>
        <dbReference type="Proteomes" id="UP000009168"/>
    </source>
</evidence>
<dbReference type="Gene3D" id="1.10.510.10">
    <property type="entry name" value="Transferase(Phosphotransferase) domain 1"/>
    <property type="match status" value="1"/>
</dbReference>
<dbReference type="SUPFAM" id="SSF56112">
    <property type="entry name" value="Protein kinase-like (PK-like)"/>
    <property type="match status" value="1"/>
</dbReference>
<reference evidence="8" key="1">
    <citation type="journal article" date="2006" name="PLoS Biol.">
        <title>Macronuclear genome sequence of the ciliate Tetrahymena thermophila, a model eukaryote.</title>
        <authorList>
            <person name="Eisen J.A."/>
            <person name="Coyne R.S."/>
            <person name="Wu M."/>
            <person name="Wu D."/>
            <person name="Thiagarajan M."/>
            <person name="Wortman J.R."/>
            <person name="Badger J.H."/>
            <person name="Ren Q."/>
            <person name="Amedeo P."/>
            <person name="Jones K.M."/>
            <person name="Tallon L.J."/>
            <person name="Delcher A.L."/>
            <person name="Salzberg S.L."/>
            <person name="Silva J.C."/>
            <person name="Haas B.J."/>
            <person name="Majoros W.H."/>
            <person name="Farzad M."/>
            <person name="Carlton J.M."/>
            <person name="Smith R.K. Jr."/>
            <person name="Garg J."/>
            <person name="Pearlman R.E."/>
            <person name="Karrer K.M."/>
            <person name="Sun L."/>
            <person name="Manning G."/>
            <person name="Elde N.C."/>
            <person name="Turkewitz A.P."/>
            <person name="Asai D.J."/>
            <person name="Wilkes D.E."/>
            <person name="Wang Y."/>
            <person name="Cai H."/>
            <person name="Collins K."/>
            <person name="Stewart B.A."/>
            <person name="Lee S.R."/>
            <person name="Wilamowska K."/>
            <person name="Weinberg Z."/>
            <person name="Ruzzo W.L."/>
            <person name="Wloga D."/>
            <person name="Gaertig J."/>
            <person name="Frankel J."/>
            <person name="Tsao C.-C."/>
            <person name="Gorovsky M.A."/>
            <person name="Keeling P.J."/>
            <person name="Waller R.F."/>
            <person name="Patron N.J."/>
            <person name="Cherry J.M."/>
            <person name="Stover N.A."/>
            <person name="Krieger C.J."/>
            <person name="del Toro C."/>
            <person name="Ryder H.F."/>
            <person name="Williamson S.C."/>
            <person name="Barbeau R.A."/>
            <person name="Hamilton E.P."/>
            <person name="Orias E."/>
        </authorList>
    </citation>
    <scope>NUCLEOTIDE SEQUENCE [LARGE SCALE GENOMIC DNA]</scope>
    <source>
        <strain evidence="8">SB210</strain>
    </source>
</reference>
<dbReference type="GO" id="GO:0004674">
    <property type="term" value="F:protein serine/threonine kinase activity"/>
    <property type="evidence" value="ECO:0007669"/>
    <property type="project" value="InterPro"/>
</dbReference>
<feature type="compositionally biased region" description="Low complexity" evidence="5">
    <location>
        <begin position="386"/>
        <end position="395"/>
    </location>
</feature>
<dbReference type="EMBL" id="GG662532">
    <property type="protein sequence ID" value="EAR91075.1"/>
    <property type="molecule type" value="Genomic_DNA"/>
</dbReference>
<organism evidence="7 8">
    <name type="scientific">Tetrahymena thermophila (strain SB210)</name>
    <dbReference type="NCBI Taxonomy" id="312017"/>
    <lineage>
        <taxon>Eukaryota</taxon>
        <taxon>Sar</taxon>
        <taxon>Alveolata</taxon>
        <taxon>Ciliophora</taxon>
        <taxon>Intramacronucleata</taxon>
        <taxon>Oligohymenophorea</taxon>
        <taxon>Hymenostomatida</taxon>
        <taxon>Tetrahymenina</taxon>
        <taxon>Tetrahymenidae</taxon>
        <taxon>Tetrahymena</taxon>
    </lineage>
</organism>
<dbReference type="PANTHER" id="PTHR24348:SF22">
    <property type="entry name" value="NON-SPECIFIC SERINE_THREONINE PROTEIN KINASE"/>
    <property type="match status" value="1"/>
</dbReference>
<keyword evidence="2" id="KW-0547">Nucleotide-binding</keyword>
<dbReference type="PROSITE" id="PS50011">
    <property type="entry name" value="PROTEIN_KINASE_DOM"/>
    <property type="match status" value="1"/>
</dbReference>
<keyword evidence="1" id="KW-0808">Transferase</keyword>
<dbReference type="GO" id="GO:0010506">
    <property type="term" value="P:regulation of autophagy"/>
    <property type="evidence" value="ECO:0007669"/>
    <property type="project" value="InterPro"/>
</dbReference>
<evidence type="ECO:0000313" key="7">
    <source>
        <dbReference type="EMBL" id="EAR91075.1"/>
    </source>
</evidence>
<proteinExistence type="predicted"/>
<evidence type="ECO:0000256" key="4">
    <source>
        <dbReference type="ARBA" id="ARBA00022840"/>
    </source>
</evidence>